<protein>
    <recommendedName>
        <fullName evidence="3">Secreted protein</fullName>
    </recommendedName>
</protein>
<evidence type="ECO:0008006" key="3">
    <source>
        <dbReference type="Google" id="ProtNLM"/>
    </source>
</evidence>
<dbReference type="RefSeq" id="WP_328708927.1">
    <property type="nucleotide sequence ID" value="NZ_CP108085.1"/>
</dbReference>
<evidence type="ECO:0000313" key="2">
    <source>
        <dbReference type="Proteomes" id="UP001432011"/>
    </source>
</evidence>
<evidence type="ECO:0000313" key="1">
    <source>
        <dbReference type="EMBL" id="WUP73657.1"/>
    </source>
</evidence>
<organism evidence="1 2">
    <name type="scientific">Microbispora hainanensis</name>
    <dbReference type="NCBI Taxonomy" id="568844"/>
    <lineage>
        <taxon>Bacteria</taxon>
        <taxon>Bacillati</taxon>
        <taxon>Actinomycetota</taxon>
        <taxon>Actinomycetes</taxon>
        <taxon>Streptosporangiales</taxon>
        <taxon>Streptosporangiaceae</taxon>
        <taxon>Microbispora</taxon>
    </lineage>
</organism>
<proteinExistence type="predicted"/>
<gene>
    <name evidence="1" type="ORF">OG913_30355</name>
</gene>
<dbReference type="EMBL" id="CP108085">
    <property type="protein sequence ID" value="WUP73657.1"/>
    <property type="molecule type" value="Genomic_DNA"/>
</dbReference>
<name>A0ABZ1SMG9_9ACTN</name>
<sequence>MAGKPQVHLRSVVLLRALMVALGRMVIEFARCPAVTSGQCIDGLFKRGTRRRTTADAIATAAGAQTVDLFDPCIHLPWICELIVLSVENSYS</sequence>
<dbReference type="Proteomes" id="UP001432011">
    <property type="component" value="Chromosome"/>
</dbReference>
<reference evidence="1" key="1">
    <citation type="submission" date="2022-10" db="EMBL/GenBank/DDBJ databases">
        <title>The complete genomes of actinobacterial strains from the NBC collection.</title>
        <authorList>
            <person name="Joergensen T.S."/>
            <person name="Alvarez Arevalo M."/>
            <person name="Sterndorff E.B."/>
            <person name="Faurdal D."/>
            <person name="Vuksanovic O."/>
            <person name="Mourched A.-S."/>
            <person name="Charusanti P."/>
            <person name="Shaw S."/>
            <person name="Blin K."/>
            <person name="Weber T."/>
        </authorList>
    </citation>
    <scope>NUCLEOTIDE SEQUENCE</scope>
    <source>
        <strain evidence="1">NBC_00254</strain>
    </source>
</reference>
<accession>A0ABZ1SMG9</accession>
<keyword evidence="2" id="KW-1185">Reference proteome</keyword>